<dbReference type="AlphaFoldDB" id="A0A9W9EAV9"/>
<comment type="caution">
    <text evidence="3">The sequence shown here is derived from an EMBL/GenBank/DDBJ whole genome shotgun (WGS) entry which is preliminary data.</text>
</comment>
<sequence>MADMISNTHAGSVDLKDNARAHIGNVVHIHQAEDRCLSDLRNTDPRHDKARIEDTKGGLFEDSYRWILEHSEFRQWRVDEQSRLLWIKGDPGKGKMMLLCGIVNELTPQTRLKDKEANTVLSYFFCQASDERINSATAVLRGLIYMIVEQQPALVSHIQKQNLLRYLRRCKPRADFCDH</sequence>
<evidence type="ECO:0000313" key="3">
    <source>
        <dbReference type="EMBL" id="KAJ4863299.1"/>
    </source>
</evidence>
<dbReference type="Pfam" id="PF24883">
    <property type="entry name" value="NPHP3_N"/>
    <property type="match status" value="1"/>
</dbReference>
<reference evidence="3" key="1">
    <citation type="submission" date="2022-09" db="EMBL/GenBank/DDBJ databases">
        <title>Chromosome-level assembly of Trichoderma breve T069, a fungus used in development of biopesticide product.</title>
        <authorList>
            <person name="Lin R."/>
            <person name="Liu T."/>
        </authorList>
    </citation>
    <scope>NUCLEOTIDE SEQUENCE</scope>
    <source>
        <strain evidence="3">T069</strain>
    </source>
</reference>
<gene>
    <name evidence="3" type="ORF">T069G_04253</name>
</gene>
<dbReference type="RefSeq" id="XP_056032355.1">
    <property type="nucleotide sequence ID" value="XM_056171463.1"/>
</dbReference>
<dbReference type="EMBL" id="JAOPEN010000002">
    <property type="protein sequence ID" value="KAJ4863299.1"/>
    <property type="molecule type" value="Genomic_DNA"/>
</dbReference>
<dbReference type="InterPro" id="IPR056884">
    <property type="entry name" value="NPHP3-like_N"/>
</dbReference>
<feature type="domain" description="Nephrocystin 3-like N-terminal" evidence="2">
    <location>
        <begin position="63"/>
        <end position="161"/>
    </location>
</feature>
<accession>A0A9W9EAV9</accession>
<protein>
    <submittedName>
        <fullName evidence="3">NACHT domain-containing protein</fullName>
    </submittedName>
</protein>
<evidence type="ECO:0000256" key="1">
    <source>
        <dbReference type="ARBA" id="ARBA00022737"/>
    </source>
</evidence>
<evidence type="ECO:0000313" key="4">
    <source>
        <dbReference type="Proteomes" id="UP001140511"/>
    </source>
</evidence>
<keyword evidence="1" id="KW-0677">Repeat</keyword>
<dbReference type="Proteomes" id="UP001140511">
    <property type="component" value="Unassembled WGS sequence"/>
</dbReference>
<evidence type="ECO:0000259" key="2">
    <source>
        <dbReference type="Pfam" id="PF24883"/>
    </source>
</evidence>
<dbReference type="PANTHER" id="PTHR10039:SF14">
    <property type="entry name" value="NACHT DOMAIN-CONTAINING PROTEIN"/>
    <property type="match status" value="1"/>
</dbReference>
<name>A0A9W9EAV9_9HYPO</name>
<organism evidence="3 4">
    <name type="scientific">Trichoderma breve</name>
    <dbReference type="NCBI Taxonomy" id="2034170"/>
    <lineage>
        <taxon>Eukaryota</taxon>
        <taxon>Fungi</taxon>
        <taxon>Dikarya</taxon>
        <taxon>Ascomycota</taxon>
        <taxon>Pezizomycotina</taxon>
        <taxon>Sordariomycetes</taxon>
        <taxon>Hypocreomycetidae</taxon>
        <taxon>Hypocreales</taxon>
        <taxon>Hypocreaceae</taxon>
        <taxon>Trichoderma</taxon>
    </lineage>
</organism>
<proteinExistence type="predicted"/>
<dbReference type="PANTHER" id="PTHR10039">
    <property type="entry name" value="AMELOGENIN"/>
    <property type="match status" value="1"/>
</dbReference>
<dbReference type="GeneID" id="80866151"/>
<keyword evidence="4" id="KW-1185">Reference proteome</keyword>